<dbReference type="InterPro" id="IPR003593">
    <property type="entry name" value="AAA+_ATPase"/>
</dbReference>
<evidence type="ECO:0000313" key="14">
    <source>
        <dbReference type="EMBL" id="HIU46071.1"/>
    </source>
</evidence>
<dbReference type="InterPro" id="IPR036185">
    <property type="entry name" value="DNA_heli_DnaB-like_N_sf"/>
</dbReference>
<dbReference type="Proteomes" id="UP000824123">
    <property type="component" value="Unassembled WGS sequence"/>
</dbReference>
<keyword evidence="8 12" id="KW-0238">DNA-binding</keyword>
<dbReference type="InterPro" id="IPR007692">
    <property type="entry name" value="DNA_helicase_DnaB"/>
</dbReference>
<keyword evidence="2 12" id="KW-0639">Primosome</keyword>
<dbReference type="GO" id="GO:0005829">
    <property type="term" value="C:cytosol"/>
    <property type="evidence" value="ECO:0007669"/>
    <property type="project" value="TreeGrafter"/>
</dbReference>
<comment type="similarity">
    <text evidence="1 12">Belongs to the helicase family. DnaB subfamily.</text>
</comment>
<dbReference type="GO" id="GO:0006269">
    <property type="term" value="P:DNA replication, synthesis of primer"/>
    <property type="evidence" value="ECO:0007669"/>
    <property type="project" value="UniProtKB-UniRule"/>
</dbReference>
<evidence type="ECO:0000313" key="15">
    <source>
        <dbReference type="Proteomes" id="UP000824123"/>
    </source>
</evidence>
<reference evidence="14" key="2">
    <citation type="journal article" date="2021" name="PeerJ">
        <title>Extensive microbial diversity within the chicken gut microbiome revealed by metagenomics and culture.</title>
        <authorList>
            <person name="Gilroy R."/>
            <person name="Ravi A."/>
            <person name="Getino M."/>
            <person name="Pursley I."/>
            <person name="Horton D.L."/>
            <person name="Alikhan N.F."/>
            <person name="Baker D."/>
            <person name="Gharbi K."/>
            <person name="Hall N."/>
            <person name="Watson M."/>
            <person name="Adriaenssens E.M."/>
            <person name="Foster-Nyarko E."/>
            <person name="Jarju S."/>
            <person name="Secka A."/>
            <person name="Antonio M."/>
            <person name="Oren A."/>
            <person name="Chaudhuri R.R."/>
            <person name="La Ragione R."/>
            <person name="Hildebrand F."/>
            <person name="Pallen M.J."/>
        </authorList>
    </citation>
    <scope>NUCLEOTIDE SEQUENCE</scope>
    <source>
        <strain evidence="14">ChiSxjej2B14-8506</strain>
    </source>
</reference>
<dbReference type="GO" id="GO:0003677">
    <property type="term" value="F:DNA binding"/>
    <property type="evidence" value="ECO:0007669"/>
    <property type="project" value="UniProtKB-UniRule"/>
</dbReference>
<comment type="caution">
    <text evidence="14">The sequence shown here is derived from an EMBL/GenBank/DDBJ whole genome shotgun (WGS) entry which is preliminary data.</text>
</comment>
<reference evidence="14" key="1">
    <citation type="submission" date="2020-10" db="EMBL/GenBank/DDBJ databases">
        <authorList>
            <person name="Gilroy R."/>
        </authorList>
    </citation>
    <scope>NUCLEOTIDE SEQUENCE</scope>
    <source>
        <strain evidence="14">ChiSxjej2B14-8506</strain>
    </source>
</reference>
<dbReference type="FunFam" id="1.10.860.10:FF:000001">
    <property type="entry name" value="Replicative DNA helicase"/>
    <property type="match status" value="1"/>
</dbReference>
<dbReference type="EMBL" id="DVNK01000018">
    <property type="protein sequence ID" value="HIU46071.1"/>
    <property type="molecule type" value="Genomic_DNA"/>
</dbReference>
<dbReference type="EC" id="5.6.2.3" evidence="11 12"/>
<evidence type="ECO:0000259" key="13">
    <source>
        <dbReference type="PROSITE" id="PS51199"/>
    </source>
</evidence>
<organism evidence="14 15">
    <name type="scientific">Candidatus Fimadaptatus faecigallinarum</name>
    <dbReference type="NCBI Taxonomy" id="2840814"/>
    <lineage>
        <taxon>Bacteria</taxon>
        <taxon>Bacillati</taxon>
        <taxon>Bacillota</taxon>
        <taxon>Clostridia</taxon>
        <taxon>Eubacteriales</taxon>
        <taxon>Candidatus Fimadaptatus</taxon>
    </lineage>
</organism>
<accession>A0A9D1S415</accession>
<dbReference type="Pfam" id="PF00772">
    <property type="entry name" value="DnaB"/>
    <property type="match status" value="1"/>
</dbReference>
<dbReference type="PROSITE" id="PS51199">
    <property type="entry name" value="SF4_HELICASE"/>
    <property type="match status" value="1"/>
</dbReference>
<keyword evidence="7 12" id="KW-0067">ATP-binding</keyword>
<feature type="non-terminal residue" evidence="14">
    <location>
        <position position="455"/>
    </location>
</feature>
<dbReference type="SUPFAM" id="SSF52540">
    <property type="entry name" value="P-loop containing nucleoside triphosphate hydrolases"/>
    <property type="match status" value="1"/>
</dbReference>
<evidence type="ECO:0000256" key="6">
    <source>
        <dbReference type="ARBA" id="ARBA00022806"/>
    </source>
</evidence>
<sequence length="455" mass="49802">MEQGRIPPHSMDAERSVLGAMLQDRNALLLANEALSPEDFYSPAHREIFAAMRQLFNQSQPIDLVTVSNELTRTGKLDGIGGLDYLIDLTGYVPSTANAGAYIKIIEEKSTLRKLITASDEIIQQSYLGEKEVPEVLELAERSIYDIAMRRGSEAFVAVRDEVPRTYAKIQELLINKGVINGISTGFTDLDALLTGLHAGEMVLIAARPSMGKTTLGMNIAANAAIRGGKKVAVFSLEMPVEQLMLRLMCSEAQVNMQNLRHGTLSDDELERLGDTLLPLSNAELYIDATSGITVTEMRSRCRRLQIEHGLDLVMIDYIGLMSAGSGSPNRSRQEEVAEISRSIKGLAQELGVPIITLSQLSRAPQGRANHRPVLSDLRDSGAIEQDADVVMFIHREGYYDPEYEDKTAAEIIVAKQRNGPLDTVMVTFLGEYVKFVNAPNPNAPPPPPPPPPPG</sequence>
<evidence type="ECO:0000256" key="8">
    <source>
        <dbReference type="ARBA" id="ARBA00023125"/>
    </source>
</evidence>
<dbReference type="InterPro" id="IPR027417">
    <property type="entry name" value="P-loop_NTPase"/>
</dbReference>
<proteinExistence type="inferred from homology"/>
<feature type="domain" description="SF4 helicase" evidence="13">
    <location>
        <begin position="176"/>
        <end position="443"/>
    </location>
</feature>
<dbReference type="InterPro" id="IPR007693">
    <property type="entry name" value="DNA_helicase_DnaB-like_N"/>
</dbReference>
<dbReference type="SUPFAM" id="SSF48024">
    <property type="entry name" value="N-terminal domain of DnaB helicase"/>
    <property type="match status" value="1"/>
</dbReference>
<dbReference type="GO" id="GO:1990077">
    <property type="term" value="C:primosome complex"/>
    <property type="evidence" value="ECO:0007669"/>
    <property type="project" value="UniProtKB-UniRule"/>
</dbReference>
<dbReference type="AlphaFoldDB" id="A0A9D1S415"/>
<dbReference type="SMART" id="SM00382">
    <property type="entry name" value="AAA"/>
    <property type="match status" value="1"/>
</dbReference>
<dbReference type="NCBIfam" id="NF004384">
    <property type="entry name" value="PRK05748.1"/>
    <property type="match status" value="1"/>
</dbReference>
<evidence type="ECO:0000256" key="5">
    <source>
        <dbReference type="ARBA" id="ARBA00022801"/>
    </source>
</evidence>
<dbReference type="GO" id="GO:0043139">
    <property type="term" value="F:5'-3' DNA helicase activity"/>
    <property type="evidence" value="ECO:0007669"/>
    <property type="project" value="UniProtKB-EC"/>
</dbReference>
<keyword evidence="3 12" id="KW-0235">DNA replication</keyword>
<protein>
    <recommendedName>
        <fullName evidence="11 12">Replicative DNA helicase</fullName>
        <ecNumber evidence="11 12">5.6.2.3</ecNumber>
    </recommendedName>
</protein>
<evidence type="ECO:0000256" key="10">
    <source>
        <dbReference type="ARBA" id="ARBA00048954"/>
    </source>
</evidence>
<keyword evidence="5 12" id="KW-0378">Hydrolase</keyword>
<comment type="catalytic activity">
    <reaction evidence="10 12">
        <text>ATP + H2O = ADP + phosphate + H(+)</text>
        <dbReference type="Rhea" id="RHEA:13065"/>
        <dbReference type="ChEBI" id="CHEBI:15377"/>
        <dbReference type="ChEBI" id="CHEBI:15378"/>
        <dbReference type="ChEBI" id="CHEBI:30616"/>
        <dbReference type="ChEBI" id="CHEBI:43474"/>
        <dbReference type="ChEBI" id="CHEBI:456216"/>
        <dbReference type="EC" id="5.6.2.3"/>
    </reaction>
</comment>
<dbReference type="Gene3D" id="3.40.50.300">
    <property type="entry name" value="P-loop containing nucleotide triphosphate hydrolases"/>
    <property type="match status" value="1"/>
</dbReference>
<evidence type="ECO:0000256" key="3">
    <source>
        <dbReference type="ARBA" id="ARBA00022705"/>
    </source>
</evidence>
<gene>
    <name evidence="14" type="primary">dnaB</name>
    <name evidence="14" type="ORF">IAC59_02305</name>
</gene>
<comment type="function">
    <text evidence="12">The main replicative DNA helicase, it participates in initiation and elongation during chromosome replication. Travels ahead of the DNA replisome, separating dsDNA into templates for DNA synthesis. A processive ATP-dependent 5'-3' DNA helicase it has DNA-dependent ATPase activity.</text>
</comment>
<name>A0A9D1S415_9FIRM</name>
<dbReference type="CDD" id="cd00984">
    <property type="entry name" value="DnaB_C"/>
    <property type="match status" value="1"/>
</dbReference>
<keyword evidence="4 12" id="KW-0547">Nucleotide-binding</keyword>
<dbReference type="PANTHER" id="PTHR30153">
    <property type="entry name" value="REPLICATIVE DNA HELICASE DNAB"/>
    <property type="match status" value="1"/>
</dbReference>
<dbReference type="Gene3D" id="1.10.860.10">
    <property type="entry name" value="DNAb Helicase, Chain A"/>
    <property type="match status" value="1"/>
</dbReference>
<evidence type="ECO:0000256" key="1">
    <source>
        <dbReference type="ARBA" id="ARBA00008428"/>
    </source>
</evidence>
<dbReference type="NCBIfam" id="TIGR00665">
    <property type="entry name" value="DnaB"/>
    <property type="match status" value="1"/>
</dbReference>
<evidence type="ECO:0000256" key="9">
    <source>
        <dbReference type="ARBA" id="ARBA00023235"/>
    </source>
</evidence>
<keyword evidence="9" id="KW-0413">Isomerase</keyword>
<dbReference type="InterPro" id="IPR007694">
    <property type="entry name" value="DNA_helicase_DnaB-like_C"/>
</dbReference>
<evidence type="ECO:0000256" key="2">
    <source>
        <dbReference type="ARBA" id="ARBA00022515"/>
    </source>
</evidence>
<dbReference type="PANTHER" id="PTHR30153:SF2">
    <property type="entry name" value="REPLICATIVE DNA HELICASE"/>
    <property type="match status" value="1"/>
</dbReference>
<dbReference type="GO" id="GO:0016787">
    <property type="term" value="F:hydrolase activity"/>
    <property type="evidence" value="ECO:0007669"/>
    <property type="project" value="UniProtKB-KW"/>
</dbReference>
<dbReference type="Pfam" id="PF03796">
    <property type="entry name" value="DnaB_C"/>
    <property type="match status" value="1"/>
</dbReference>
<evidence type="ECO:0000256" key="4">
    <source>
        <dbReference type="ARBA" id="ARBA00022741"/>
    </source>
</evidence>
<evidence type="ECO:0000256" key="7">
    <source>
        <dbReference type="ARBA" id="ARBA00022840"/>
    </source>
</evidence>
<dbReference type="InterPro" id="IPR016136">
    <property type="entry name" value="DNA_helicase_N/primase_C"/>
</dbReference>
<keyword evidence="6 12" id="KW-0347">Helicase</keyword>
<dbReference type="GO" id="GO:0005524">
    <property type="term" value="F:ATP binding"/>
    <property type="evidence" value="ECO:0007669"/>
    <property type="project" value="UniProtKB-UniRule"/>
</dbReference>
<evidence type="ECO:0000256" key="11">
    <source>
        <dbReference type="NCBIfam" id="TIGR00665"/>
    </source>
</evidence>
<evidence type="ECO:0000256" key="12">
    <source>
        <dbReference type="RuleBase" id="RU362085"/>
    </source>
</evidence>